<evidence type="ECO:0000259" key="15">
    <source>
        <dbReference type="Pfam" id="PF14849"/>
    </source>
</evidence>
<dbReference type="GO" id="GO:0015031">
    <property type="term" value="P:protein transport"/>
    <property type="evidence" value="ECO:0007669"/>
    <property type="project" value="UniProtKB-KW"/>
</dbReference>
<dbReference type="GO" id="GO:0051205">
    <property type="term" value="P:protein insertion into membrane"/>
    <property type="evidence" value="ECO:0007669"/>
    <property type="project" value="TreeGrafter"/>
</dbReference>
<comment type="function">
    <text evidence="13">Required for the insertion and/or proper folding and/or complex formation of integral membrane proteins into the membrane. Involved in integration of membrane proteins that insert both dependently and independently of the Sec translocase complex, as well as at least some lipoproteins. Aids folding of multispanning membrane proteins.</text>
</comment>
<dbReference type="HAMAP" id="MF_01810">
    <property type="entry name" value="YidC_type1"/>
    <property type="match status" value="1"/>
</dbReference>
<dbReference type="Pfam" id="PF02096">
    <property type="entry name" value="60KD_IMP"/>
    <property type="match status" value="1"/>
</dbReference>
<comment type="caution">
    <text evidence="16">The sequence shown here is derived from an EMBL/GenBank/DDBJ whole genome shotgun (WGS) entry which is preliminary data.</text>
</comment>
<accession>A0AAW9R8S0</accession>
<dbReference type="NCBIfam" id="TIGR03592">
    <property type="entry name" value="yidC_oxa1_cterm"/>
    <property type="match status" value="1"/>
</dbReference>
<dbReference type="GO" id="GO:0032977">
    <property type="term" value="F:membrane insertase activity"/>
    <property type="evidence" value="ECO:0007669"/>
    <property type="project" value="InterPro"/>
</dbReference>
<dbReference type="InterPro" id="IPR038221">
    <property type="entry name" value="YidC_periplasmic_sf"/>
</dbReference>
<evidence type="ECO:0000256" key="5">
    <source>
        <dbReference type="ARBA" id="ARBA00022475"/>
    </source>
</evidence>
<evidence type="ECO:0000256" key="10">
    <source>
        <dbReference type="ARBA" id="ARBA00023186"/>
    </source>
</evidence>
<keyword evidence="5 13" id="KW-1003">Cell membrane</keyword>
<dbReference type="InterPro" id="IPR001708">
    <property type="entry name" value="YidC/ALB3/OXA1/COX18"/>
</dbReference>
<evidence type="ECO:0000256" key="3">
    <source>
        <dbReference type="ARBA" id="ARBA00015325"/>
    </source>
</evidence>
<keyword evidence="10 13" id="KW-0143">Chaperone</keyword>
<evidence type="ECO:0000256" key="8">
    <source>
        <dbReference type="ARBA" id="ARBA00022989"/>
    </source>
</evidence>
<evidence type="ECO:0000256" key="7">
    <source>
        <dbReference type="ARBA" id="ARBA00022927"/>
    </source>
</evidence>
<evidence type="ECO:0000256" key="12">
    <source>
        <dbReference type="ARBA" id="ARBA00033342"/>
    </source>
</evidence>
<sequence length="557" mass="61557">MTQTRTFLLIAWLLVAFLLWDAWQKDYGATRAAPPQAPVAAVDPSIPEPVGQASVPTLQSAEEPAVDVPERAGMSTASVILANDVLRLTLDANGGTLRVAELLDYPTQATGEPIPVELLSQVPEQYFVIQNGLVGQPAAPTHEDRMIAQRGDQVLAEGADEVVLPFVWSGPDGLSVERTYRMARGSYLVEITDTVRNDGTTPWSGNAYRQLVRVQPPTAKGGFTNPERLSYVGGALYSPQDKFEKRKFDEFDPKTPLRREVTDGWIAMLQHYFVAAIIPEPGTANTFSSAVLPNGRYLLRDVGAALSAAPGGTASTSARIYLGPKLRRDLETITPGLGLTMDYGIFTAIAQPIHWLLALLHSLVGNWGWAIVLLVVLIKAAMFKLSEAQYKSFAKMRRVQPRIEALKERFGDDRQKFQVAMMELYKKEKINPLGGCLPILVQIPVFLSLYWVLVEAVELRHAPWILWIQNLSAPDPYFILPVVNLVTMWATQKLSPAPGMDPMQKKMMQAMPLVFGVMFAFFPAGLVLYWTTNGALGLLQQWLIMRRHGEPTPAPAK</sequence>
<keyword evidence="17" id="KW-1185">Reference proteome</keyword>
<dbReference type="CDD" id="cd19961">
    <property type="entry name" value="EcYidC-like_peri"/>
    <property type="match status" value="1"/>
</dbReference>
<protein>
    <recommendedName>
        <fullName evidence="3 13">Membrane protein insertase YidC</fullName>
    </recommendedName>
    <alternativeName>
        <fullName evidence="12 13">Foldase YidC</fullName>
    </alternativeName>
    <alternativeName>
        <fullName evidence="11 13">Membrane integrase YidC</fullName>
    </alternativeName>
    <alternativeName>
        <fullName evidence="13">Membrane protein YidC</fullName>
    </alternativeName>
</protein>
<evidence type="ECO:0000256" key="6">
    <source>
        <dbReference type="ARBA" id="ARBA00022692"/>
    </source>
</evidence>
<keyword evidence="4 13" id="KW-0813">Transport</keyword>
<feature type="transmembrane region" description="Helical" evidence="13">
    <location>
        <begin position="430"/>
        <end position="453"/>
    </location>
</feature>
<dbReference type="PANTHER" id="PTHR12428:SF65">
    <property type="entry name" value="CYTOCHROME C OXIDASE ASSEMBLY PROTEIN COX18, MITOCHONDRIAL"/>
    <property type="match status" value="1"/>
</dbReference>
<dbReference type="NCBIfam" id="TIGR03593">
    <property type="entry name" value="yidC_nterm"/>
    <property type="match status" value="1"/>
</dbReference>
<dbReference type="EMBL" id="JBBDHC010000018">
    <property type="protein sequence ID" value="MEJ1250342.1"/>
    <property type="molecule type" value="Genomic_DNA"/>
</dbReference>
<dbReference type="Pfam" id="PF14849">
    <property type="entry name" value="YidC_periplas"/>
    <property type="match status" value="1"/>
</dbReference>
<evidence type="ECO:0000256" key="4">
    <source>
        <dbReference type="ARBA" id="ARBA00022448"/>
    </source>
</evidence>
<evidence type="ECO:0000256" key="11">
    <source>
        <dbReference type="ARBA" id="ARBA00033245"/>
    </source>
</evidence>
<evidence type="ECO:0000256" key="2">
    <source>
        <dbReference type="ARBA" id="ARBA00010527"/>
    </source>
</evidence>
<dbReference type="Gene3D" id="2.70.98.90">
    <property type="match status" value="1"/>
</dbReference>
<evidence type="ECO:0000313" key="16">
    <source>
        <dbReference type="EMBL" id="MEJ1250342.1"/>
    </source>
</evidence>
<dbReference type="Proteomes" id="UP001364472">
    <property type="component" value="Unassembled WGS sequence"/>
</dbReference>
<feature type="domain" description="Membrane insertase YidC N-terminal" evidence="15">
    <location>
        <begin position="81"/>
        <end position="356"/>
    </location>
</feature>
<name>A0AAW9R8S0_9GAMM</name>
<dbReference type="InterPro" id="IPR028053">
    <property type="entry name" value="Membr_insert_YidC_N"/>
</dbReference>
<evidence type="ECO:0000256" key="9">
    <source>
        <dbReference type="ARBA" id="ARBA00023136"/>
    </source>
</evidence>
<keyword evidence="8 13" id="KW-1133">Transmembrane helix</keyword>
<evidence type="ECO:0000256" key="1">
    <source>
        <dbReference type="ARBA" id="ARBA00004429"/>
    </source>
</evidence>
<feature type="domain" description="Membrane insertase YidC/Oxa/ALB C-terminal" evidence="14">
    <location>
        <begin position="367"/>
        <end position="546"/>
    </location>
</feature>
<evidence type="ECO:0000259" key="14">
    <source>
        <dbReference type="Pfam" id="PF02096"/>
    </source>
</evidence>
<evidence type="ECO:0000256" key="13">
    <source>
        <dbReference type="HAMAP-Rule" id="MF_01810"/>
    </source>
</evidence>
<keyword evidence="9 13" id="KW-0472">Membrane</keyword>
<gene>
    <name evidence="13 16" type="primary">yidC</name>
    <name evidence="16" type="ORF">WB794_11730</name>
</gene>
<feature type="transmembrane region" description="Helical" evidence="13">
    <location>
        <begin position="473"/>
        <end position="490"/>
    </location>
</feature>
<dbReference type="AlphaFoldDB" id="A0AAW9R8S0"/>
<keyword evidence="7 13" id="KW-0653">Protein transport</keyword>
<organism evidence="16 17">
    <name type="scientific">Denitratimonas tolerans</name>
    <dbReference type="NCBI Taxonomy" id="1338420"/>
    <lineage>
        <taxon>Bacteria</taxon>
        <taxon>Pseudomonadati</taxon>
        <taxon>Pseudomonadota</taxon>
        <taxon>Gammaproteobacteria</taxon>
        <taxon>Lysobacterales</taxon>
        <taxon>Lysobacteraceae</taxon>
        <taxon>Denitratimonas</taxon>
    </lineage>
</organism>
<dbReference type="InterPro" id="IPR028055">
    <property type="entry name" value="YidC/Oxa/ALB_C"/>
</dbReference>
<dbReference type="CDD" id="cd20070">
    <property type="entry name" value="5TM_YidC_Alb3"/>
    <property type="match status" value="1"/>
</dbReference>
<dbReference type="InterPro" id="IPR019998">
    <property type="entry name" value="Membr_insert_YidC"/>
</dbReference>
<comment type="subunit">
    <text evidence="13">Interacts with the Sec translocase complex via SecD. Specifically interacts with transmembrane segments of nascent integral membrane proteins during membrane integration.</text>
</comment>
<feature type="transmembrane region" description="Helical" evidence="13">
    <location>
        <begin position="355"/>
        <end position="378"/>
    </location>
</feature>
<reference evidence="16 17" key="1">
    <citation type="journal article" date="2016" name="Antonie Van Leeuwenhoek">
        <title>Denitratimonas tolerans gen. nov., sp. nov., a denitrifying bacterium isolated from a bioreactor for tannery wastewater treatment.</title>
        <authorList>
            <person name="Han S.I."/>
            <person name="Kim J.O."/>
            <person name="Lee Y.R."/>
            <person name="Ekpeghere K.I."/>
            <person name="Koh S.C."/>
            <person name="Whang K.S."/>
        </authorList>
    </citation>
    <scope>NUCLEOTIDE SEQUENCE [LARGE SCALE GENOMIC DNA]</scope>
    <source>
        <strain evidence="16 17">KACC 17565</strain>
    </source>
</reference>
<dbReference type="GO" id="GO:0005886">
    <property type="term" value="C:plasma membrane"/>
    <property type="evidence" value="ECO:0007669"/>
    <property type="project" value="UniProtKB-SubCell"/>
</dbReference>
<dbReference type="PRINTS" id="PR00701">
    <property type="entry name" value="60KDINNERMP"/>
</dbReference>
<dbReference type="InterPro" id="IPR047196">
    <property type="entry name" value="YidC_ALB_C"/>
</dbReference>
<comment type="similarity">
    <text evidence="2 13">Belongs to the OXA1/ALB3/YidC family. Type 1 subfamily.</text>
</comment>
<dbReference type="NCBIfam" id="NF002352">
    <property type="entry name" value="PRK01318.1-3"/>
    <property type="match status" value="1"/>
</dbReference>
<evidence type="ECO:0000313" key="17">
    <source>
        <dbReference type="Proteomes" id="UP001364472"/>
    </source>
</evidence>
<proteinExistence type="inferred from homology"/>
<dbReference type="PRINTS" id="PR01900">
    <property type="entry name" value="YIDCPROTEIN"/>
</dbReference>
<dbReference type="PANTHER" id="PTHR12428">
    <property type="entry name" value="OXA1"/>
    <property type="match status" value="1"/>
</dbReference>
<keyword evidence="6 13" id="KW-0812">Transmembrane</keyword>
<comment type="subcellular location">
    <subcellularLocation>
        <location evidence="1">Cell inner membrane</location>
        <topology evidence="1">Multi-pass membrane protein</topology>
    </subcellularLocation>
    <subcellularLocation>
        <location evidence="13">Cell membrane</location>
        <topology evidence="13">Multi-pass membrane protein</topology>
    </subcellularLocation>
</comment>
<feature type="transmembrane region" description="Helical" evidence="13">
    <location>
        <begin position="510"/>
        <end position="530"/>
    </location>
</feature>
<dbReference type="RefSeq" id="WP_337336044.1">
    <property type="nucleotide sequence ID" value="NZ_JBBDHC010000018.1"/>
</dbReference>